<accession>A0A6G1GZA3</accession>
<evidence type="ECO:0000259" key="2">
    <source>
        <dbReference type="Pfam" id="PF08546"/>
    </source>
</evidence>
<dbReference type="InterPro" id="IPR051402">
    <property type="entry name" value="KPR-Related"/>
</dbReference>
<dbReference type="Gene3D" id="1.10.1040.10">
    <property type="entry name" value="N-(1-d-carboxylethyl)-l-norvaline Dehydrogenase, domain 2"/>
    <property type="match status" value="1"/>
</dbReference>
<dbReference type="Gene3D" id="3.40.50.720">
    <property type="entry name" value="NAD(P)-binding Rossmann-like Domain"/>
    <property type="match status" value="1"/>
</dbReference>
<dbReference type="SUPFAM" id="SSF48179">
    <property type="entry name" value="6-phosphogluconate dehydrogenase C-terminal domain-like"/>
    <property type="match status" value="1"/>
</dbReference>
<sequence length="349" mass="38368">MISKAEAKKRVLFVGGGGVGSIGALNLELGGLAEVTLALRSNYKTVVEKGYDITSCDHGRVEGWRPTHVLDHIPNILSESLPPYDYIVLATKNIPDIPPTLSSLLFPAVTPSHTAIVLIQNGLNIEKPLLEAFPTNCVLSGISFIGAHETRHGVIEQADVDRLSIGAFRNPNLIREDEEAVAREFVRIYGAGGKTDCVYEADVPYQRWRKLIYNTCLNSICAITGMDTGRIQLQPRLLTTIVRPAMEEVRLAALSCGIALPLDIADTMIAADAIDMYGAPSMLVDIQKGNFIEVENLLGEPLREGRARGVEMGTVGWLYEVCGALQWRERDRRGMVERPERREYASVGR</sequence>
<dbReference type="Proteomes" id="UP000800041">
    <property type="component" value="Unassembled WGS sequence"/>
</dbReference>
<name>A0A6G1GZA3_9PEZI</name>
<dbReference type="InterPro" id="IPR008927">
    <property type="entry name" value="6-PGluconate_DH-like_C_sf"/>
</dbReference>
<dbReference type="InterPro" id="IPR013328">
    <property type="entry name" value="6PGD_dom2"/>
</dbReference>
<dbReference type="AlphaFoldDB" id="A0A6G1GZA3"/>
<dbReference type="EMBL" id="ML977158">
    <property type="protein sequence ID" value="KAF1986100.1"/>
    <property type="molecule type" value="Genomic_DNA"/>
</dbReference>
<dbReference type="Pfam" id="PF02558">
    <property type="entry name" value="ApbA"/>
    <property type="match status" value="1"/>
</dbReference>
<organism evidence="3 4">
    <name type="scientific">Aulographum hederae CBS 113979</name>
    <dbReference type="NCBI Taxonomy" id="1176131"/>
    <lineage>
        <taxon>Eukaryota</taxon>
        <taxon>Fungi</taxon>
        <taxon>Dikarya</taxon>
        <taxon>Ascomycota</taxon>
        <taxon>Pezizomycotina</taxon>
        <taxon>Dothideomycetes</taxon>
        <taxon>Pleosporomycetidae</taxon>
        <taxon>Aulographales</taxon>
        <taxon>Aulographaceae</taxon>
    </lineage>
</organism>
<dbReference type="InterPro" id="IPR013332">
    <property type="entry name" value="KPR_N"/>
</dbReference>
<keyword evidence="4" id="KW-1185">Reference proteome</keyword>
<gene>
    <name evidence="3" type="ORF">K402DRAFT_377750</name>
</gene>
<dbReference type="SUPFAM" id="SSF51735">
    <property type="entry name" value="NAD(P)-binding Rossmann-fold domains"/>
    <property type="match status" value="1"/>
</dbReference>
<dbReference type="OrthoDB" id="3609at2759"/>
<evidence type="ECO:0000259" key="1">
    <source>
        <dbReference type="Pfam" id="PF02558"/>
    </source>
</evidence>
<dbReference type="PANTHER" id="PTHR21708">
    <property type="entry name" value="PROBABLE 2-DEHYDROPANTOATE 2-REDUCTASE"/>
    <property type="match status" value="1"/>
</dbReference>
<dbReference type="PANTHER" id="PTHR21708:SF30">
    <property type="entry name" value="2-DEHYDROPANTOATE 2-REDUCTASE-RELATED"/>
    <property type="match status" value="1"/>
</dbReference>
<dbReference type="GO" id="GO:0005737">
    <property type="term" value="C:cytoplasm"/>
    <property type="evidence" value="ECO:0007669"/>
    <property type="project" value="TreeGrafter"/>
</dbReference>
<dbReference type="Pfam" id="PF08546">
    <property type="entry name" value="ApbA_C"/>
    <property type="match status" value="1"/>
</dbReference>
<evidence type="ECO:0000313" key="3">
    <source>
        <dbReference type="EMBL" id="KAF1986100.1"/>
    </source>
</evidence>
<dbReference type="InterPro" id="IPR036291">
    <property type="entry name" value="NAD(P)-bd_dom_sf"/>
</dbReference>
<proteinExistence type="predicted"/>
<protein>
    <submittedName>
        <fullName evidence="3">Putative 2-dehydropantoate 2-reductase family protein</fullName>
    </submittedName>
</protein>
<feature type="domain" description="Ketopantoate reductase C-terminal" evidence="2">
    <location>
        <begin position="205"/>
        <end position="325"/>
    </location>
</feature>
<dbReference type="FunFam" id="1.10.1040.10:FF:000017">
    <property type="entry name" value="2-dehydropantoate 2-reductase"/>
    <property type="match status" value="1"/>
</dbReference>
<evidence type="ECO:0000313" key="4">
    <source>
        <dbReference type="Proteomes" id="UP000800041"/>
    </source>
</evidence>
<feature type="domain" description="Ketopantoate reductase N-terminal" evidence="1">
    <location>
        <begin position="12"/>
        <end position="169"/>
    </location>
</feature>
<reference evidence="3" key="1">
    <citation type="journal article" date="2020" name="Stud. Mycol.">
        <title>101 Dothideomycetes genomes: a test case for predicting lifestyles and emergence of pathogens.</title>
        <authorList>
            <person name="Haridas S."/>
            <person name="Albert R."/>
            <person name="Binder M."/>
            <person name="Bloem J."/>
            <person name="Labutti K."/>
            <person name="Salamov A."/>
            <person name="Andreopoulos B."/>
            <person name="Baker S."/>
            <person name="Barry K."/>
            <person name="Bills G."/>
            <person name="Bluhm B."/>
            <person name="Cannon C."/>
            <person name="Castanera R."/>
            <person name="Culley D."/>
            <person name="Daum C."/>
            <person name="Ezra D."/>
            <person name="Gonzalez J."/>
            <person name="Henrissat B."/>
            <person name="Kuo A."/>
            <person name="Liang C."/>
            <person name="Lipzen A."/>
            <person name="Lutzoni F."/>
            <person name="Magnuson J."/>
            <person name="Mondo S."/>
            <person name="Nolan M."/>
            <person name="Ohm R."/>
            <person name="Pangilinan J."/>
            <person name="Park H.-J."/>
            <person name="Ramirez L."/>
            <person name="Alfaro M."/>
            <person name="Sun H."/>
            <person name="Tritt A."/>
            <person name="Yoshinaga Y."/>
            <person name="Zwiers L.-H."/>
            <person name="Turgeon B."/>
            <person name="Goodwin S."/>
            <person name="Spatafora J."/>
            <person name="Crous P."/>
            <person name="Grigoriev I."/>
        </authorList>
    </citation>
    <scope>NUCLEOTIDE SEQUENCE</scope>
    <source>
        <strain evidence="3">CBS 113979</strain>
    </source>
</reference>
<dbReference type="InterPro" id="IPR013752">
    <property type="entry name" value="KPA_reductase"/>
</dbReference>